<dbReference type="AlphaFoldDB" id="A0A7E4ZUG0"/>
<feature type="compositionally biased region" description="Basic and acidic residues" evidence="1">
    <location>
        <begin position="212"/>
        <end position="230"/>
    </location>
</feature>
<dbReference type="WBParaSite" id="Pan_g17966.t1">
    <property type="protein sequence ID" value="Pan_g17966.t1"/>
    <property type="gene ID" value="Pan_g17966"/>
</dbReference>
<sequence length="247" mass="26871">MSVPSNPNPAWNIDGVEANEVRDFFIGFKYTEAGNLDMVYYHFEAKTARLYKPVPETDETTDETANCLKMTCMGAGCSAKAELRDDTFLTQGHASACSPPINNGIVKLVEDKGAIRGVGISCELKNCIPKNMTSENRHLLHKVNDNVRYDPVCETPEQQMAVPMVAPEVRVEPSNAPSSNEELSVDVSPSYLLAPPSGTKRAATLPLSPRNTKNDDNQPGENDKKPRLDGENPEDNGPAPKPGNDGE</sequence>
<protein>
    <submittedName>
        <fullName evidence="3">C2 domain-containing protein</fullName>
    </submittedName>
</protein>
<feature type="region of interest" description="Disordered" evidence="1">
    <location>
        <begin position="170"/>
        <end position="247"/>
    </location>
</feature>
<proteinExistence type="predicted"/>
<evidence type="ECO:0000313" key="2">
    <source>
        <dbReference type="Proteomes" id="UP000492821"/>
    </source>
</evidence>
<reference evidence="2" key="1">
    <citation type="journal article" date="2013" name="Genetics">
        <title>The draft genome and transcriptome of Panagrellus redivivus are shaped by the harsh demands of a free-living lifestyle.</title>
        <authorList>
            <person name="Srinivasan J."/>
            <person name="Dillman A.R."/>
            <person name="Macchietto M.G."/>
            <person name="Heikkinen L."/>
            <person name="Lakso M."/>
            <person name="Fracchia K.M."/>
            <person name="Antoshechkin I."/>
            <person name="Mortazavi A."/>
            <person name="Wong G."/>
            <person name="Sternberg P.W."/>
        </authorList>
    </citation>
    <scope>NUCLEOTIDE SEQUENCE [LARGE SCALE GENOMIC DNA]</scope>
    <source>
        <strain evidence="2">MT8872</strain>
    </source>
</reference>
<evidence type="ECO:0000313" key="3">
    <source>
        <dbReference type="WBParaSite" id="Pan_g17966.t1"/>
    </source>
</evidence>
<evidence type="ECO:0000256" key="1">
    <source>
        <dbReference type="SAM" id="MobiDB-lite"/>
    </source>
</evidence>
<reference evidence="3" key="2">
    <citation type="submission" date="2020-10" db="UniProtKB">
        <authorList>
            <consortium name="WormBaseParasite"/>
        </authorList>
    </citation>
    <scope>IDENTIFICATION</scope>
</reference>
<keyword evidence="2" id="KW-1185">Reference proteome</keyword>
<accession>A0A7E4ZUG0</accession>
<organism evidence="2 3">
    <name type="scientific">Panagrellus redivivus</name>
    <name type="common">Microworm</name>
    <dbReference type="NCBI Taxonomy" id="6233"/>
    <lineage>
        <taxon>Eukaryota</taxon>
        <taxon>Metazoa</taxon>
        <taxon>Ecdysozoa</taxon>
        <taxon>Nematoda</taxon>
        <taxon>Chromadorea</taxon>
        <taxon>Rhabditida</taxon>
        <taxon>Tylenchina</taxon>
        <taxon>Panagrolaimomorpha</taxon>
        <taxon>Panagrolaimoidea</taxon>
        <taxon>Panagrolaimidae</taxon>
        <taxon>Panagrellus</taxon>
    </lineage>
</organism>
<name>A0A7E4ZUG0_PANRE</name>
<dbReference type="Proteomes" id="UP000492821">
    <property type="component" value="Unassembled WGS sequence"/>
</dbReference>